<protein>
    <submittedName>
        <fullName evidence="9">Serine/threonine-protein kinase</fullName>
    </submittedName>
</protein>
<dbReference type="Gene3D" id="3.30.200.20">
    <property type="entry name" value="Phosphorylase Kinase, domain 1"/>
    <property type="match status" value="1"/>
</dbReference>
<evidence type="ECO:0000256" key="5">
    <source>
        <dbReference type="PROSITE-ProRule" id="PRU10141"/>
    </source>
</evidence>
<keyword evidence="10" id="KW-1185">Reference proteome</keyword>
<evidence type="ECO:0000313" key="10">
    <source>
        <dbReference type="Proteomes" id="UP001165685"/>
    </source>
</evidence>
<dbReference type="InterPro" id="IPR011009">
    <property type="entry name" value="Kinase-like_dom_sf"/>
</dbReference>
<dbReference type="SMART" id="SM00220">
    <property type="entry name" value="S_TKc"/>
    <property type="match status" value="1"/>
</dbReference>
<keyword evidence="7" id="KW-0812">Transmembrane</keyword>
<comment type="caution">
    <text evidence="9">The sequence shown here is derived from an EMBL/GenBank/DDBJ whole genome shotgun (WGS) entry which is preliminary data.</text>
</comment>
<evidence type="ECO:0000256" key="6">
    <source>
        <dbReference type="SAM" id="MobiDB-lite"/>
    </source>
</evidence>
<sequence length="367" mass="37609">MSSLAAEGSRILPLPLWLITVVAVVVVAIVTTAVLLWRNRGAERRSAAVAAGPNGGPEAVAADAAPTARNGPGDPSHIGPYRVHGRLGGGGMGRVFLAHSPGGRTVAVKVVHPGLADDPEFRRRFATEVEAARRVGGFFTAQVVDADPDGTPPWLATAYIPGPSLQEVVQGHGPLPAAPVAALGAGLAEGLKAVHGCRLVHRDLKPGNVVLSPDGPRVIDFGIARALDSTSATRTSTVLGTAAFMSPEQVTGQEVGPASDVFSLGCVLAFAASGRSPFGEGPAYAVTHRVVYSEPDLAGLAGPLKELVDACLAKDPAERPALDRVLAVCRPLFSSDPGRPDGTGSSEALTEVLSRHATRVEPPGTPP</sequence>
<feature type="compositionally biased region" description="Low complexity" evidence="6">
    <location>
        <begin position="59"/>
        <end position="68"/>
    </location>
</feature>
<feature type="region of interest" description="Disordered" evidence="6">
    <location>
        <begin position="48"/>
        <end position="78"/>
    </location>
</feature>
<evidence type="ECO:0000256" key="2">
    <source>
        <dbReference type="ARBA" id="ARBA00022741"/>
    </source>
</evidence>
<proteinExistence type="predicted"/>
<keyword evidence="4 5" id="KW-0067">ATP-binding</keyword>
<accession>A0ABT4TJA6</accession>
<dbReference type="RefSeq" id="WP_270677321.1">
    <property type="nucleotide sequence ID" value="NZ_JAQFWP010000013.1"/>
</dbReference>
<dbReference type="Pfam" id="PF00069">
    <property type="entry name" value="Pkinase"/>
    <property type="match status" value="1"/>
</dbReference>
<dbReference type="GO" id="GO:0016301">
    <property type="term" value="F:kinase activity"/>
    <property type="evidence" value="ECO:0007669"/>
    <property type="project" value="UniProtKB-KW"/>
</dbReference>
<dbReference type="EMBL" id="JAQFWP010000013">
    <property type="protein sequence ID" value="MDA2804750.1"/>
    <property type="molecule type" value="Genomic_DNA"/>
</dbReference>
<feature type="binding site" evidence="5">
    <location>
        <position position="109"/>
    </location>
    <ligand>
        <name>ATP</name>
        <dbReference type="ChEBI" id="CHEBI:30616"/>
    </ligand>
</feature>
<keyword evidence="7" id="KW-1133">Transmembrane helix</keyword>
<gene>
    <name evidence="9" type="ORF">O4U47_09520</name>
</gene>
<dbReference type="PANTHER" id="PTHR43289:SF34">
    <property type="entry name" value="SERINE_THREONINE-PROTEIN KINASE YBDM-RELATED"/>
    <property type="match status" value="1"/>
</dbReference>
<reference evidence="9" key="1">
    <citation type="submission" date="2023-01" db="EMBL/GenBank/DDBJ databases">
        <title>Draft genome sequence of Nocardiopsis sp. LSu2-4 isolated from halophytes.</title>
        <authorList>
            <person name="Duangmal K."/>
            <person name="Chantavorakit T."/>
        </authorList>
    </citation>
    <scope>NUCLEOTIDE SEQUENCE</scope>
    <source>
        <strain evidence="9">LSu2-4</strain>
    </source>
</reference>
<evidence type="ECO:0000256" key="7">
    <source>
        <dbReference type="SAM" id="Phobius"/>
    </source>
</evidence>
<dbReference type="PROSITE" id="PS00107">
    <property type="entry name" value="PROTEIN_KINASE_ATP"/>
    <property type="match status" value="1"/>
</dbReference>
<dbReference type="CDD" id="cd14014">
    <property type="entry name" value="STKc_PknB_like"/>
    <property type="match status" value="1"/>
</dbReference>
<dbReference type="Gene3D" id="1.10.510.10">
    <property type="entry name" value="Transferase(Phosphotransferase) domain 1"/>
    <property type="match status" value="1"/>
</dbReference>
<dbReference type="InterPro" id="IPR008271">
    <property type="entry name" value="Ser/Thr_kinase_AS"/>
</dbReference>
<dbReference type="PROSITE" id="PS50011">
    <property type="entry name" value="PROTEIN_KINASE_DOM"/>
    <property type="match status" value="1"/>
</dbReference>
<feature type="domain" description="Protein kinase" evidence="8">
    <location>
        <begin position="81"/>
        <end position="333"/>
    </location>
</feature>
<feature type="transmembrane region" description="Helical" evidence="7">
    <location>
        <begin position="16"/>
        <end position="37"/>
    </location>
</feature>
<dbReference type="InterPro" id="IPR000719">
    <property type="entry name" value="Prot_kinase_dom"/>
</dbReference>
<organism evidence="9 10">
    <name type="scientific">Nocardiopsis suaedae</name>
    <dbReference type="NCBI Taxonomy" id="3018444"/>
    <lineage>
        <taxon>Bacteria</taxon>
        <taxon>Bacillati</taxon>
        <taxon>Actinomycetota</taxon>
        <taxon>Actinomycetes</taxon>
        <taxon>Streptosporangiales</taxon>
        <taxon>Nocardiopsidaceae</taxon>
        <taxon>Nocardiopsis</taxon>
    </lineage>
</organism>
<evidence type="ECO:0000313" key="9">
    <source>
        <dbReference type="EMBL" id="MDA2804750.1"/>
    </source>
</evidence>
<feature type="region of interest" description="Disordered" evidence="6">
    <location>
        <begin position="333"/>
        <end position="367"/>
    </location>
</feature>
<keyword evidence="1" id="KW-0808">Transferase</keyword>
<evidence type="ECO:0000256" key="1">
    <source>
        <dbReference type="ARBA" id="ARBA00022679"/>
    </source>
</evidence>
<keyword evidence="7" id="KW-0472">Membrane</keyword>
<dbReference type="InterPro" id="IPR017441">
    <property type="entry name" value="Protein_kinase_ATP_BS"/>
</dbReference>
<dbReference type="PROSITE" id="PS00108">
    <property type="entry name" value="PROTEIN_KINASE_ST"/>
    <property type="match status" value="1"/>
</dbReference>
<dbReference type="SUPFAM" id="SSF56112">
    <property type="entry name" value="Protein kinase-like (PK-like)"/>
    <property type="match status" value="1"/>
</dbReference>
<evidence type="ECO:0000259" key="8">
    <source>
        <dbReference type="PROSITE" id="PS50011"/>
    </source>
</evidence>
<keyword evidence="3 9" id="KW-0418">Kinase</keyword>
<name>A0ABT4TJA6_9ACTN</name>
<keyword evidence="2 5" id="KW-0547">Nucleotide-binding</keyword>
<evidence type="ECO:0000256" key="3">
    <source>
        <dbReference type="ARBA" id="ARBA00022777"/>
    </source>
</evidence>
<evidence type="ECO:0000256" key="4">
    <source>
        <dbReference type="ARBA" id="ARBA00022840"/>
    </source>
</evidence>
<dbReference type="Proteomes" id="UP001165685">
    <property type="component" value="Unassembled WGS sequence"/>
</dbReference>
<dbReference type="PANTHER" id="PTHR43289">
    <property type="entry name" value="MITOGEN-ACTIVATED PROTEIN KINASE KINASE KINASE 20-RELATED"/>
    <property type="match status" value="1"/>
</dbReference>